<evidence type="ECO:0000256" key="1">
    <source>
        <dbReference type="ARBA" id="ARBA00004141"/>
    </source>
</evidence>
<feature type="region of interest" description="Disordered" evidence="7">
    <location>
        <begin position="54"/>
        <end position="88"/>
    </location>
</feature>
<keyword evidence="5 6" id="KW-0472">Membrane</keyword>
<feature type="transmembrane region" description="Helical" evidence="8">
    <location>
        <begin position="113"/>
        <end position="133"/>
    </location>
</feature>
<protein>
    <submittedName>
        <fullName evidence="9">Uncharacterized protein</fullName>
    </submittedName>
</protein>
<feature type="transmembrane region" description="Helical" evidence="8">
    <location>
        <begin position="16"/>
        <end position="33"/>
    </location>
</feature>
<feature type="transmembrane region" description="Helical" evidence="8">
    <location>
        <begin position="234"/>
        <end position="262"/>
    </location>
</feature>
<reference evidence="9" key="2">
    <citation type="journal article" date="2019" name="IMA Fungus">
        <title>Genome sequencing and comparison of five Tilletia species to identify candidate genes for the detection of regulated species infecting wheat.</title>
        <authorList>
            <person name="Nguyen H.D.T."/>
            <person name="Sultana T."/>
            <person name="Kesanakurti P."/>
            <person name="Hambleton S."/>
        </authorList>
    </citation>
    <scope>NUCLEOTIDE SEQUENCE</scope>
    <source>
        <strain evidence="9">DAOMC 236416</strain>
    </source>
</reference>
<keyword evidence="10" id="KW-1185">Reference proteome</keyword>
<keyword evidence="4 8" id="KW-1133">Transmembrane helix</keyword>
<feature type="compositionally biased region" description="Polar residues" evidence="7">
    <location>
        <begin position="57"/>
        <end position="78"/>
    </location>
</feature>
<feature type="transmembrane region" description="Helical" evidence="8">
    <location>
        <begin position="282"/>
        <end position="306"/>
    </location>
</feature>
<dbReference type="PROSITE" id="PS50922">
    <property type="entry name" value="TLC"/>
    <property type="match status" value="1"/>
</dbReference>
<evidence type="ECO:0000256" key="7">
    <source>
        <dbReference type="SAM" id="MobiDB-lite"/>
    </source>
</evidence>
<name>A0A177TLX3_9BASI</name>
<proteinExistence type="inferred from homology"/>
<organism evidence="9 10">
    <name type="scientific">Tilletia indica</name>
    <dbReference type="NCBI Taxonomy" id="43049"/>
    <lineage>
        <taxon>Eukaryota</taxon>
        <taxon>Fungi</taxon>
        <taxon>Dikarya</taxon>
        <taxon>Basidiomycota</taxon>
        <taxon>Ustilaginomycotina</taxon>
        <taxon>Exobasidiomycetes</taxon>
        <taxon>Tilletiales</taxon>
        <taxon>Tilletiaceae</taxon>
        <taxon>Tilletia</taxon>
    </lineage>
</organism>
<feature type="compositionally biased region" description="Acidic residues" evidence="7">
    <location>
        <begin position="323"/>
        <end position="340"/>
    </location>
</feature>
<dbReference type="GO" id="GO:0016020">
    <property type="term" value="C:membrane"/>
    <property type="evidence" value="ECO:0007669"/>
    <property type="project" value="UniProtKB-SubCell"/>
</dbReference>
<evidence type="ECO:0000256" key="5">
    <source>
        <dbReference type="ARBA" id="ARBA00023136"/>
    </source>
</evidence>
<comment type="subcellular location">
    <subcellularLocation>
        <location evidence="1">Membrane</location>
        <topology evidence="1">Multi-pass membrane protein</topology>
    </subcellularLocation>
</comment>
<gene>
    <name evidence="9" type="ORF">A4X13_0g8003</name>
</gene>
<evidence type="ECO:0000256" key="3">
    <source>
        <dbReference type="ARBA" id="ARBA00022692"/>
    </source>
</evidence>
<evidence type="ECO:0000256" key="6">
    <source>
        <dbReference type="PROSITE-ProRule" id="PRU00205"/>
    </source>
</evidence>
<evidence type="ECO:0000256" key="8">
    <source>
        <dbReference type="SAM" id="Phobius"/>
    </source>
</evidence>
<keyword evidence="3 6" id="KW-0812">Transmembrane</keyword>
<dbReference type="PANTHER" id="PTHR12560:SF0">
    <property type="entry name" value="LD18904P"/>
    <property type="match status" value="1"/>
</dbReference>
<dbReference type="EMBL" id="LWDF02001189">
    <property type="protein sequence ID" value="KAE8239949.1"/>
    <property type="molecule type" value="Genomic_DNA"/>
</dbReference>
<evidence type="ECO:0000256" key="2">
    <source>
        <dbReference type="ARBA" id="ARBA00009808"/>
    </source>
</evidence>
<reference evidence="9" key="1">
    <citation type="submission" date="2016-04" db="EMBL/GenBank/DDBJ databases">
        <authorList>
            <person name="Nguyen H.D."/>
            <person name="Samba Siva P."/>
            <person name="Cullis J."/>
            <person name="Levesque C.A."/>
            <person name="Hambleton S."/>
        </authorList>
    </citation>
    <scope>NUCLEOTIDE SEQUENCE</scope>
    <source>
        <strain evidence="9">DAOMC 236416</strain>
    </source>
</reference>
<evidence type="ECO:0000256" key="4">
    <source>
        <dbReference type="ARBA" id="ARBA00022989"/>
    </source>
</evidence>
<dbReference type="InterPro" id="IPR006634">
    <property type="entry name" value="TLC-dom"/>
</dbReference>
<evidence type="ECO:0000313" key="10">
    <source>
        <dbReference type="Proteomes" id="UP000077521"/>
    </source>
</evidence>
<dbReference type="AlphaFoldDB" id="A0A177TLX3"/>
<evidence type="ECO:0000313" key="9">
    <source>
        <dbReference type="EMBL" id="KAE8239949.1"/>
    </source>
</evidence>
<accession>A0A177TLX3</accession>
<dbReference type="SMART" id="SM00724">
    <property type="entry name" value="TLC"/>
    <property type="match status" value="1"/>
</dbReference>
<dbReference type="InterPro" id="IPR016439">
    <property type="entry name" value="Lag1/Lac1-like"/>
</dbReference>
<dbReference type="PANTHER" id="PTHR12560">
    <property type="entry name" value="LONGEVITY ASSURANCE FACTOR 1 LAG1"/>
    <property type="match status" value="1"/>
</dbReference>
<comment type="similarity">
    <text evidence="2">Belongs to the sphingosine N-acyltransferase family.</text>
</comment>
<dbReference type="Pfam" id="PF03798">
    <property type="entry name" value="TRAM_LAG1_CLN8"/>
    <property type="match status" value="1"/>
</dbReference>
<dbReference type="GO" id="GO:0046513">
    <property type="term" value="P:ceramide biosynthetic process"/>
    <property type="evidence" value="ECO:0007669"/>
    <property type="project" value="InterPro"/>
</dbReference>
<feature type="region of interest" description="Disordered" evidence="7">
    <location>
        <begin position="318"/>
        <end position="372"/>
    </location>
</feature>
<sequence length="372" mass="41952">MDVLERLRRTPATKNLKVDVVCILLIATGLTLLREITMRLLLRPIGAKYVVSVSPDEPTTSSSKTQNGANGNGASSTDAVAKGSRTLSKRERRRLQHLQRHNESRFAEQGWSVLYYTCASLVGLYISVHQPWWPMNMKEFWTDYPELTIDALIKYYYLVQTGFYVHQMIVLHLEAPRKDHWQMFSHHVITIGLQTASYAVCYHRVGVAVMMLLDPCDVLLSAAKMLRYVGFQTLCDIFFGLFLLSWLVLRHVLYNCVLYSVMFDNDLYSDVGTRKSGLSKATITHILIAMLAVLQCILLMWFVMIVKVAYRVVTGSGAADTRSDDEDEDEFDSASTEDEVVSNGAKKNGRAIASSALEGTTKEARQRTTIKS</sequence>
<comment type="caution">
    <text evidence="9">The sequence shown here is derived from an EMBL/GenBank/DDBJ whole genome shotgun (WGS) entry which is preliminary data.</text>
</comment>
<dbReference type="GO" id="GO:0050291">
    <property type="term" value="F:sphingosine N-acyltransferase activity"/>
    <property type="evidence" value="ECO:0007669"/>
    <property type="project" value="InterPro"/>
</dbReference>
<dbReference type="Proteomes" id="UP000077521">
    <property type="component" value="Unassembled WGS sequence"/>
</dbReference>